<dbReference type="InterPro" id="IPR029058">
    <property type="entry name" value="AB_hydrolase_fold"/>
</dbReference>
<evidence type="ECO:0000313" key="3">
    <source>
        <dbReference type="Proteomes" id="UP001283341"/>
    </source>
</evidence>
<evidence type="ECO:0000313" key="2">
    <source>
        <dbReference type="EMBL" id="KAK3314005.1"/>
    </source>
</evidence>
<accession>A0AAE0HW42</accession>
<reference evidence="2" key="2">
    <citation type="submission" date="2023-06" db="EMBL/GenBank/DDBJ databases">
        <authorList>
            <consortium name="Lawrence Berkeley National Laboratory"/>
            <person name="Haridas S."/>
            <person name="Hensen N."/>
            <person name="Bonometti L."/>
            <person name="Westerberg I."/>
            <person name="Brannstrom I.O."/>
            <person name="Guillou S."/>
            <person name="Cros-Aarteil S."/>
            <person name="Calhoun S."/>
            <person name="Kuo A."/>
            <person name="Mondo S."/>
            <person name="Pangilinan J."/>
            <person name="Riley R."/>
            <person name="Labutti K."/>
            <person name="Andreopoulos B."/>
            <person name="Lipzen A."/>
            <person name="Chen C."/>
            <person name="Yanf M."/>
            <person name="Daum C."/>
            <person name="Ng V."/>
            <person name="Clum A."/>
            <person name="Steindorff A."/>
            <person name="Ohm R."/>
            <person name="Martin F."/>
            <person name="Silar P."/>
            <person name="Natvig D."/>
            <person name="Lalanne C."/>
            <person name="Gautier V."/>
            <person name="Ament-Velasquez S.L."/>
            <person name="Kruys A."/>
            <person name="Hutchinson M.I."/>
            <person name="Powell A.J."/>
            <person name="Barry K."/>
            <person name="Miller A.N."/>
            <person name="Grigoriev I.V."/>
            <person name="Debuchy R."/>
            <person name="Gladieux P."/>
            <person name="Thoren M.H."/>
            <person name="Johannesson H."/>
        </authorList>
    </citation>
    <scope>NUCLEOTIDE SEQUENCE</scope>
    <source>
        <strain evidence="2">CBS 118394</strain>
    </source>
</reference>
<dbReference type="PANTHER" id="PTHR43056:SF5">
    <property type="entry name" value="PEPTIDASE S9 PROLYL OLIGOPEPTIDASE CATALYTIC DOMAIN-CONTAINING PROTEIN"/>
    <property type="match status" value="1"/>
</dbReference>
<dbReference type="InterPro" id="IPR050585">
    <property type="entry name" value="Xaa-Pro_dipeptidyl-ppase/CocE"/>
</dbReference>
<dbReference type="Gene3D" id="2.120.10.30">
    <property type="entry name" value="TolB, C-terminal domain"/>
    <property type="match status" value="1"/>
</dbReference>
<dbReference type="InterPro" id="IPR001375">
    <property type="entry name" value="Peptidase_S9_cat"/>
</dbReference>
<dbReference type="GO" id="GO:0008236">
    <property type="term" value="F:serine-type peptidase activity"/>
    <property type="evidence" value="ECO:0007669"/>
    <property type="project" value="InterPro"/>
</dbReference>
<dbReference type="Pfam" id="PF00326">
    <property type="entry name" value="Peptidase_S9"/>
    <property type="match status" value="1"/>
</dbReference>
<dbReference type="AlphaFoldDB" id="A0AAE0HW42"/>
<evidence type="ECO:0000259" key="1">
    <source>
        <dbReference type="Pfam" id="PF00326"/>
    </source>
</evidence>
<dbReference type="InterPro" id="IPR011042">
    <property type="entry name" value="6-blade_b-propeller_TolB-like"/>
</dbReference>
<dbReference type="GO" id="GO:0006508">
    <property type="term" value="P:proteolysis"/>
    <property type="evidence" value="ECO:0007669"/>
    <property type="project" value="InterPro"/>
</dbReference>
<sequence>MASQQIASYGTWESPITVQSVTSKAKSLSSPRVSSRSGRVFFGETKDSGNNCIVEITSDGIIKDILPAEYSAGNTVYEYGGSAYDVLSDGHCIIFSHSKGNTVHVLNTDTCVASDLVVDKPHLRYASFFANPAQDSRWVVAVEEDHEHDTPDQVKDYIVVINADSGEVRRIGTGADFYYTPQFSPDGKRVVWLEWDHPDLPFGSAKLVGGDWDDGKGKFSGKRVIAGEGKQEGVAEPRFGPDGSLFFGQEINGYRQLFRILPGETEAKQIELPGLEKAELGEIRWLQGSQTYAPLSSRYVIAAPTITGASQLILIDLENNSWREIADSTIFAEAAIDAIARLTDSSALVIGSGTTTPQNLYKFTFSQHNEVSCETIRESTAGFDSDQSIFSKPEVVSVPCVGQPSRTVHGILWMPHNPAYRAPDGDLPPLIVQVHGGPTHHTGPGLKLRTQYFTSRGFAYFALNYTGSDGHGQAYRDALFGHWGILDADDAAECVKYLVAQNRVKAGAAGITGPSAGGYNVLQSMIRHGPETFASGVCVCGVSDVKKLGEATHKLEAKYLEPLVLGWDFESVSEEEKEKVYRERSPVYHASDIRAPLLLLHGVKDTVVPIEQARAIAEAIREKEGDVRIVEVEGEGHMFGAPVSKKIWLEEEEKWWHRTLL</sequence>
<proteinExistence type="predicted"/>
<organism evidence="2 3">
    <name type="scientific">Apodospora peruviana</name>
    <dbReference type="NCBI Taxonomy" id="516989"/>
    <lineage>
        <taxon>Eukaryota</taxon>
        <taxon>Fungi</taxon>
        <taxon>Dikarya</taxon>
        <taxon>Ascomycota</taxon>
        <taxon>Pezizomycotina</taxon>
        <taxon>Sordariomycetes</taxon>
        <taxon>Sordariomycetidae</taxon>
        <taxon>Sordariales</taxon>
        <taxon>Lasiosphaeriaceae</taxon>
        <taxon>Apodospora</taxon>
    </lineage>
</organism>
<keyword evidence="2" id="KW-0378">Hydrolase</keyword>
<comment type="caution">
    <text evidence="2">The sequence shown here is derived from an EMBL/GenBank/DDBJ whole genome shotgun (WGS) entry which is preliminary data.</text>
</comment>
<dbReference type="SUPFAM" id="SSF53474">
    <property type="entry name" value="alpha/beta-Hydrolases"/>
    <property type="match status" value="1"/>
</dbReference>
<dbReference type="SUPFAM" id="SSF82171">
    <property type="entry name" value="DPP6 N-terminal domain-like"/>
    <property type="match status" value="1"/>
</dbReference>
<dbReference type="EMBL" id="JAUEDM010000007">
    <property type="protein sequence ID" value="KAK3314005.1"/>
    <property type="molecule type" value="Genomic_DNA"/>
</dbReference>
<protein>
    <submittedName>
        <fullName evidence="2">Alpha/Beta hydrolase protein</fullName>
    </submittedName>
</protein>
<dbReference type="PANTHER" id="PTHR43056">
    <property type="entry name" value="PEPTIDASE S9 PROLYL OLIGOPEPTIDASE"/>
    <property type="match status" value="1"/>
</dbReference>
<gene>
    <name evidence="2" type="ORF">B0H66DRAFT_567582</name>
</gene>
<feature type="domain" description="Peptidase S9 prolyl oligopeptidase catalytic" evidence="1">
    <location>
        <begin position="447"/>
        <end position="660"/>
    </location>
</feature>
<dbReference type="Gene3D" id="3.40.50.1820">
    <property type="entry name" value="alpha/beta hydrolase"/>
    <property type="match status" value="1"/>
</dbReference>
<keyword evidence="3" id="KW-1185">Reference proteome</keyword>
<dbReference type="Proteomes" id="UP001283341">
    <property type="component" value="Unassembled WGS sequence"/>
</dbReference>
<name>A0AAE0HW42_9PEZI</name>
<reference evidence="2" key="1">
    <citation type="journal article" date="2023" name="Mol. Phylogenet. Evol.">
        <title>Genome-scale phylogeny and comparative genomics of the fungal order Sordariales.</title>
        <authorList>
            <person name="Hensen N."/>
            <person name="Bonometti L."/>
            <person name="Westerberg I."/>
            <person name="Brannstrom I.O."/>
            <person name="Guillou S."/>
            <person name="Cros-Aarteil S."/>
            <person name="Calhoun S."/>
            <person name="Haridas S."/>
            <person name="Kuo A."/>
            <person name="Mondo S."/>
            <person name="Pangilinan J."/>
            <person name="Riley R."/>
            <person name="LaButti K."/>
            <person name="Andreopoulos B."/>
            <person name="Lipzen A."/>
            <person name="Chen C."/>
            <person name="Yan M."/>
            <person name="Daum C."/>
            <person name="Ng V."/>
            <person name="Clum A."/>
            <person name="Steindorff A."/>
            <person name="Ohm R.A."/>
            <person name="Martin F."/>
            <person name="Silar P."/>
            <person name="Natvig D.O."/>
            <person name="Lalanne C."/>
            <person name="Gautier V."/>
            <person name="Ament-Velasquez S.L."/>
            <person name="Kruys A."/>
            <person name="Hutchinson M.I."/>
            <person name="Powell A.J."/>
            <person name="Barry K."/>
            <person name="Miller A.N."/>
            <person name="Grigoriev I.V."/>
            <person name="Debuchy R."/>
            <person name="Gladieux P."/>
            <person name="Hiltunen Thoren M."/>
            <person name="Johannesson H."/>
        </authorList>
    </citation>
    <scope>NUCLEOTIDE SEQUENCE</scope>
    <source>
        <strain evidence="2">CBS 118394</strain>
    </source>
</reference>